<sequence length="210" mass="24689">MKKELTPNKQEWIKNQKRAERFIKKYEKIGFAFDFEMPKMPERVTRKALEDFKKQTTAIKLSTKAVHIADEVTGETETLYKYKQRRRKKEPPQEPPPEPPEDPPEGPPQIILEFFERLSYLATNPFNGYIPGNLLSFLKDLYAKNPLFMSNIAAAAKKNGLLDLPDKKYYYEEVINDIATFFSDLFLKKIREKEAVERGYYFEPENPVLQ</sequence>
<evidence type="ECO:0000256" key="1">
    <source>
        <dbReference type="SAM" id="MobiDB-lite"/>
    </source>
</evidence>
<evidence type="ECO:0000313" key="2">
    <source>
        <dbReference type="EMBL" id="DAF92832.1"/>
    </source>
</evidence>
<organism evidence="2">
    <name type="scientific">Podoviridae sp. ctjVy23</name>
    <dbReference type="NCBI Taxonomy" id="2825271"/>
    <lineage>
        <taxon>Viruses</taxon>
        <taxon>Duplodnaviria</taxon>
        <taxon>Heunggongvirae</taxon>
        <taxon>Uroviricota</taxon>
        <taxon>Caudoviricetes</taxon>
    </lineage>
</organism>
<proteinExistence type="predicted"/>
<name>A0A8S5UED0_9CAUD</name>
<reference evidence="2" key="1">
    <citation type="journal article" date="2021" name="Proc. Natl. Acad. Sci. U.S.A.">
        <title>A Catalog of Tens of Thousands of Viruses from Human Metagenomes Reveals Hidden Associations with Chronic Diseases.</title>
        <authorList>
            <person name="Tisza M.J."/>
            <person name="Buck C.B."/>
        </authorList>
    </citation>
    <scope>NUCLEOTIDE SEQUENCE</scope>
    <source>
        <strain evidence="2">CtjVy23</strain>
    </source>
</reference>
<feature type="region of interest" description="Disordered" evidence="1">
    <location>
        <begin position="79"/>
        <end position="108"/>
    </location>
</feature>
<accession>A0A8S5UED0</accession>
<dbReference type="EMBL" id="BK016074">
    <property type="protein sequence ID" value="DAF92832.1"/>
    <property type="molecule type" value="Genomic_DNA"/>
</dbReference>
<protein>
    <submittedName>
        <fullName evidence="2">Uncharacterized protein</fullName>
    </submittedName>
</protein>